<dbReference type="Gene3D" id="2.40.420.20">
    <property type="match status" value="1"/>
</dbReference>
<sequence>MKWPVIVVSLFTVVAMAACKQRYRPATTGEVKATFVMSDTMLHHITVDTAICAPVMNVLQLHGTVISVKKAQATVVAHIPATDLSKLKQGMTIAVTTDFIPQHTYTGHISRLSTNAVQVIISLLSGEPPLQQATPATFQLQWPDSNHMIAIPASAVIYDKHKKKSFVMVFRDRFNIDKRQVWTFKSLDNTSYISSGLDEGEKVVSTDQQYIYDAMSR</sequence>
<feature type="signal peptide" evidence="1">
    <location>
        <begin position="1"/>
        <end position="17"/>
    </location>
</feature>
<dbReference type="PROSITE" id="PS51257">
    <property type="entry name" value="PROKAR_LIPOPROTEIN"/>
    <property type="match status" value="1"/>
</dbReference>
<dbReference type="Proteomes" id="UP000242818">
    <property type="component" value="Unassembled WGS sequence"/>
</dbReference>
<keyword evidence="3" id="KW-1185">Reference proteome</keyword>
<feature type="chain" id="PRO_5008691920" description="HlyD family secretion protein" evidence="1">
    <location>
        <begin position="18"/>
        <end position="217"/>
    </location>
</feature>
<dbReference type="GO" id="GO:0015562">
    <property type="term" value="F:efflux transmembrane transporter activity"/>
    <property type="evidence" value="ECO:0007669"/>
    <property type="project" value="TreeGrafter"/>
</dbReference>
<dbReference type="AlphaFoldDB" id="A0A1C4FHT6"/>
<evidence type="ECO:0000313" key="3">
    <source>
        <dbReference type="Proteomes" id="UP000242818"/>
    </source>
</evidence>
<proteinExistence type="predicted"/>
<evidence type="ECO:0000256" key="1">
    <source>
        <dbReference type="SAM" id="SignalP"/>
    </source>
</evidence>
<dbReference type="Gene3D" id="2.40.30.170">
    <property type="match status" value="1"/>
</dbReference>
<keyword evidence="1" id="KW-0732">Signal</keyword>
<dbReference type="RefSeq" id="WP_089714353.1">
    <property type="nucleotide sequence ID" value="NZ_FMAR01000014.1"/>
</dbReference>
<gene>
    <name evidence="2" type="ORF">GA0116948_11467</name>
</gene>
<evidence type="ECO:0000313" key="2">
    <source>
        <dbReference type="EMBL" id="SCC55412.1"/>
    </source>
</evidence>
<name>A0A1C4FHT6_9BACT</name>
<reference evidence="2 3" key="1">
    <citation type="submission" date="2016-08" db="EMBL/GenBank/DDBJ databases">
        <authorList>
            <person name="Seilhamer J.J."/>
        </authorList>
    </citation>
    <scope>NUCLEOTIDE SEQUENCE [LARGE SCALE GENOMIC DNA]</scope>
    <source>
        <strain evidence="2 3">A37T2</strain>
    </source>
</reference>
<protein>
    <recommendedName>
        <fullName evidence="4">HlyD family secretion protein</fullName>
    </recommendedName>
</protein>
<dbReference type="EMBL" id="FMAR01000014">
    <property type="protein sequence ID" value="SCC55412.1"/>
    <property type="molecule type" value="Genomic_DNA"/>
</dbReference>
<evidence type="ECO:0008006" key="4">
    <source>
        <dbReference type="Google" id="ProtNLM"/>
    </source>
</evidence>
<dbReference type="STRING" id="1335309.GA0116948_11467"/>
<dbReference type="PANTHER" id="PTHR30469">
    <property type="entry name" value="MULTIDRUG RESISTANCE PROTEIN MDTA"/>
    <property type="match status" value="1"/>
</dbReference>
<dbReference type="GO" id="GO:1990281">
    <property type="term" value="C:efflux pump complex"/>
    <property type="evidence" value="ECO:0007669"/>
    <property type="project" value="TreeGrafter"/>
</dbReference>
<organism evidence="2 3">
    <name type="scientific">Chitinophaga costaii</name>
    <dbReference type="NCBI Taxonomy" id="1335309"/>
    <lineage>
        <taxon>Bacteria</taxon>
        <taxon>Pseudomonadati</taxon>
        <taxon>Bacteroidota</taxon>
        <taxon>Chitinophagia</taxon>
        <taxon>Chitinophagales</taxon>
        <taxon>Chitinophagaceae</taxon>
        <taxon>Chitinophaga</taxon>
    </lineage>
</organism>
<accession>A0A1C4FHT6</accession>
<dbReference type="OrthoDB" id="646039at2"/>